<dbReference type="Proteomes" id="UP000253977">
    <property type="component" value="Unassembled WGS sequence"/>
</dbReference>
<evidence type="ECO:0000313" key="2">
    <source>
        <dbReference type="Proteomes" id="UP000253977"/>
    </source>
</evidence>
<keyword evidence="2" id="KW-1185">Reference proteome</keyword>
<dbReference type="OrthoDB" id="7876273at2"/>
<name>A0A369TI21_9RHOB</name>
<organism evidence="1 2">
    <name type="scientific">Thalassococcus profundi</name>
    <dbReference type="NCBI Taxonomy" id="2282382"/>
    <lineage>
        <taxon>Bacteria</taxon>
        <taxon>Pseudomonadati</taxon>
        <taxon>Pseudomonadota</taxon>
        <taxon>Alphaproteobacteria</taxon>
        <taxon>Rhodobacterales</taxon>
        <taxon>Roseobacteraceae</taxon>
        <taxon>Thalassococcus</taxon>
    </lineage>
</organism>
<gene>
    <name evidence="1" type="ORF">DU478_17510</name>
</gene>
<evidence type="ECO:0000313" key="1">
    <source>
        <dbReference type="EMBL" id="RDD64999.1"/>
    </source>
</evidence>
<proteinExistence type="predicted"/>
<dbReference type="RefSeq" id="WP_114512259.1">
    <property type="nucleotide sequence ID" value="NZ_QPMK01000016.1"/>
</dbReference>
<sequence length="94" mass="10719">MATPAQIANDMAAQAAYWHGRDRRLGVAVACSDAARQIRAHLAGERVDGRTWGGLHRRLLNLENHTFCRSHHIDQNLTRARLALEELRRQADRR</sequence>
<dbReference type="EMBL" id="QPMK01000016">
    <property type="protein sequence ID" value="RDD64999.1"/>
    <property type="molecule type" value="Genomic_DNA"/>
</dbReference>
<comment type="caution">
    <text evidence="1">The sequence shown here is derived from an EMBL/GenBank/DDBJ whole genome shotgun (WGS) entry which is preliminary data.</text>
</comment>
<dbReference type="AlphaFoldDB" id="A0A369TI21"/>
<accession>A0A369TI21</accession>
<reference evidence="1 2" key="1">
    <citation type="submission" date="2018-07" db="EMBL/GenBank/DDBJ databases">
        <title>Thalassococcus profundi sp. nov., a marine bacterium isolated from deep seawater of Okinawa Trough.</title>
        <authorList>
            <person name="Yu M."/>
        </authorList>
    </citation>
    <scope>NUCLEOTIDE SEQUENCE [LARGE SCALE GENOMIC DNA]</scope>
    <source>
        <strain evidence="1 2">WRAS1</strain>
    </source>
</reference>
<protein>
    <submittedName>
        <fullName evidence="1">Uncharacterized protein</fullName>
    </submittedName>
</protein>